<evidence type="ECO:0000313" key="6">
    <source>
        <dbReference type="Proteomes" id="UP000007110"/>
    </source>
</evidence>
<dbReference type="Pfam" id="PF26195">
    <property type="entry name" value="Ig_SMCHD1_2nd"/>
    <property type="match status" value="1"/>
</dbReference>
<name>A0A7M7N381_STRPU</name>
<evidence type="ECO:0000313" key="5">
    <source>
        <dbReference type="EnsemblMetazoa" id="XP_030829849"/>
    </source>
</evidence>
<keyword evidence="6" id="KW-1185">Reference proteome</keyword>
<evidence type="ECO:0000259" key="3">
    <source>
        <dbReference type="Pfam" id="PF26195"/>
    </source>
</evidence>
<organism evidence="5 6">
    <name type="scientific">Strongylocentrotus purpuratus</name>
    <name type="common">Purple sea urchin</name>
    <dbReference type="NCBI Taxonomy" id="7668"/>
    <lineage>
        <taxon>Eukaryota</taxon>
        <taxon>Metazoa</taxon>
        <taxon>Echinodermata</taxon>
        <taxon>Eleutherozoa</taxon>
        <taxon>Echinozoa</taxon>
        <taxon>Echinoidea</taxon>
        <taxon>Euechinoidea</taxon>
        <taxon>Echinacea</taxon>
        <taxon>Camarodonta</taxon>
        <taxon>Echinidea</taxon>
        <taxon>Strongylocentrotidae</taxon>
        <taxon>Strongylocentrotus</taxon>
    </lineage>
</organism>
<dbReference type="Gene3D" id="3.30.565.10">
    <property type="entry name" value="Histidine kinase-like ATPase, C-terminal domain"/>
    <property type="match status" value="1"/>
</dbReference>
<dbReference type="Proteomes" id="UP000007110">
    <property type="component" value="Unassembled WGS sequence"/>
</dbReference>
<dbReference type="Pfam" id="PF26194">
    <property type="entry name" value="Ig_SMCHD1_1st"/>
    <property type="match status" value="1"/>
</dbReference>
<dbReference type="InterPro" id="IPR055109">
    <property type="entry name" value="SMCHD1_S5"/>
</dbReference>
<dbReference type="Pfam" id="PF13589">
    <property type="entry name" value="HATPase_c_3"/>
    <property type="match status" value="1"/>
</dbReference>
<dbReference type="InterPro" id="IPR058611">
    <property type="entry name" value="Ig_SMCHD1_1st"/>
</dbReference>
<feature type="domain" description="SMCHD1 Ig-like" evidence="4">
    <location>
        <begin position="924"/>
        <end position="1022"/>
    </location>
</feature>
<dbReference type="OrthoDB" id="10036779at2759"/>
<sequence length="1068" mass="121858">MAGSTVYVFDRRKGSKPEKEITLDDVFSFADFKELIKKEFGIPYDGEFVIATTNRDEINTDETYEELVEDGDTLLLLVHLKQDLSAPIQERVDYQPHYDTIIRSGMYEYYASEGQNPLPFAIAELIDNSVTATVNNVGPRNIEIRLYLDETGDKSMVCVLDNGKGMTTRELNNWAIFRLSKFNRKRQRLNQENNSDEERVIPRSLNSDISYFGVGGKQAAFYIGDSARMISKPKDSKDVHEMLVSKEEFERREKNKEDIYSDVITSRQPGEGSHVSQKYETLHKLIKEEEGKENFTHVVITSIKSQHIKFLKDDFSRWSRILANVYHYYIHGPQGNQSHLSNAMYRTSNPYKNIDISITTYKKGQQHQQLNLRDIVDDLQSKYIRSAKDTFEFKVSLGTGLVDGVLRYHPFLFDKESYPIDNESVLEDVDDETDDNKDKHARGSKAIFKCYWNGRLIPYTLVQDFAWCAKPTKRGNIPVECYNRVSGALFANDQFEVSTNKLTFMDFEIKLSDRNAAFQRVVGDHPQRLKIDKQFTDWLHKCHETHDKQICFIRDYVENITRPDLPKKQQEPWAVFKSVELDGKVYTTGQQVRTLRLRTGRIIHGAVKRFLLFGDFENEIQNGRLFATGGEFEIEQEPRLYNERKIYPLRKLDRSADERQIKKAIDDEEGKLPGKLVISWPDSPESNEVHEGEKRPAGKRIGAIKAEIYDRKDQYMSKLPGAQHNSNKLTVEMKIIWHCPKSGDKEIVNFTGKHSKTWSFWFKPIEMVRDIGPHTLVLQTVLGEDGATNLGGLDLPSHKIKFTSTAGPPSKFIFDTMDPSFRVDVPFNIPLELRDEFNNPTKPTPNIKPVLEASGLEMGYEKVEINDTSLIVKGVKASGDVGSAQGKIFNMTVTIPGLEIPTQQLKIRILPGEPHKITVPTFEETDNLCIENGKALSISVDIRDRAGNFSVHPKLVVQCKFHGATGLPSYRADCSHSGTATLTGKPIFIRNISKNSQKITARIELLHIKGVSSVEKAITVKPSTRACKIKVFFCQHQYLDDPKKKPVEVEHKGDIEWTAGENTSQISE</sequence>
<feature type="domain" description="SMCHD1 Ig-like" evidence="3">
    <location>
        <begin position="812"/>
        <end position="909"/>
    </location>
</feature>
<dbReference type="InParanoid" id="A0A7M7N381"/>
<proteinExistence type="predicted"/>
<dbReference type="Pfam" id="PF26196">
    <property type="entry name" value="Ig_SMCHD1_4th"/>
    <property type="match status" value="1"/>
</dbReference>
<dbReference type="PANTHER" id="PTHR22640:SF2">
    <property type="entry name" value="STRUCTURAL MAINTENANCE OF CHROMOSOMES FLEXIBLE HINGE DOMAIN-CONTAINING PROTEIN 1"/>
    <property type="match status" value="1"/>
</dbReference>
<reference evidence="6" key="1">
    <citation type="submission" date="2015-02" db="EMBL/GenBank/DDBJ databases">
        <title>Genome sequencing for Strongylocentrotus purpuratus.</title>
        <authorList>
            <person name="Murali S."/>
            <person name="Liu Y."/>
            <person name="Vee V."/>
            <person name="English A."/>
            <person name="Wang M."/>
            <person name="Skinner E."/>
            <person name="Han Y."/>
            <person name="Muzny D.M."/>
            <person name="Worley K.C."/>
            <person name="Gibbs R.A."/>
        </authorList>
    </citation>
    <scope>NUCLEOTIDE SEQUENCE</scope>
</reference>
<evidence type="ECO:0000259" key="4">
    <source>
        <dbReference type="Pfam" id="PF26196"/>
    </source>
</evidence>
<protein>
    <recommendedName>
        <fullName evidence="7">Structural maintenance of chromosomes flexible hinge domain-containing protein 1</fullName>
    </recommendedName>
</protein>
<dbReference type="GeneID" id="100891020"/>
<accession>A0A7M7N381</accession>
<feature type="domain" description="SMCHD1 ribosomal S5" evidence="1">
    <location>
        <begin position="377"/>
        <end position="544"/>
    </location>
</feature>
<dbReference type="InterPro" id="IPR058613">
    <property type="entry name" value="Ig_SMCHD1_4th"/>
</dbReference>
<dbReference type="GO" id="GO:0006302">
    <property type="term" value="P:double-strand break repair"/>
    <property type="evidence" value="ECO:0007669"/>
    <property type="project" value="InterPro"/>
</dbReference>
<dbReference type="PANTHER" id="PTHR22640">
    <property type="entry name" value="STRUCTURAL MAINTENANCE OF CHROMOSOMES FLEXIBLE HINGE DOMAIN-CONTAINING PROTEIN 1"/>
    <property type="match status" value="1"/>
</dbReference>
<dbReference type="InterPro" id="IPR058612">
    <property type="entry name" value="Ig_SMCHD1_2nd"/>
</dbReference>
<dbReference type="Pfam" id="PF22899">
    <property type="entry name" value="SMCHD1_S5"/>
    <property type="match status" value="1"/>
</dbReference>
<feature type="domain" description="SMCHD1 Ig-like" evidence="2">
    <location>
        <begin position="673"/>
        <end position="803"/>
    </location>
</feature>
<reference evidence="5" key="2">
    <citation type="submission" date="2021-01" db="UniProtKB">
        <authorList>
            <consortium name="EnsemblMetazoa"/>
        </authorList>
    </citation>
    <scope>IDENTIFICATION</scope>
</reference>
<dbReference type="EnsemblMetazoa" id="XM_030973989">
    <property type="protein sequence ID" value="XP_030829849"/>
    <property type="gene ID" value="LOC100891020"/>
</dbReference>
<dbReference type="AlphaFoldDB" id="A0A7M7N381"/>
<evidence type="ECO:0008006" key="7">
    <source>
        <dbReference type="Google" id="ProtNLM"/>
    </source>
</evidence>
<dbReference type="InterPro" id="IPR038892">
    <property type="entry name" value="SMCHD1"/>
</dbReference>
<dbReference type="RefSeq" id="XP_030829849.1">
    <property type="nucleotide sequence ID" value="XM_030973989.1"/>
</dbReference>
<evidence type="ECO:0000259" key="2">
    <source>
        <dbReference type="Pfam" id="PF26194"/>
    </source>
</evidence>
<dbReference type="InterPro" id="IPR036890">
    <property type="entry name" value="HATPase_C_sf"/>
</dbReference>
<dbReference type="SUPFAM" id="SSF55874">
    <property type="entry name" value="ATPase domain of HSP90 chaperone/DNA topoisomerase II/histidine kinase"/>
    <property type="match status" value="1"/>
</dbReference>
<dbReference type="KEGG" id="spu:100891020"/>
<evidence type="ECO:0000259" key="1">
    <source>
        <dbReference type="Pfam" id="PF22899"/>
    </source>
</evidence>
<dbReference type="OMA" id="HARKWHY"/>